<keyword evidence="3" id="KW-1185">Reference proteome</keyword>
<reference evidence="2" key="1">
    <citation type="submission" date="2020-12" db="EMBL/GenBank/DDBJ databases">
        <title>Leucobacter sp. CAS1, isolated from Chromium sludge.</title>
        <authorList>
            <person name="Xu Z."/>
        </authorList>
    </citation>
    <scope>NUCLEOTIDE SEQUENCE</scope>
    <source>
        <strain evidence="2">CSA1</strain>
    </source>
</reference>
<gene>
    <name evidence="2" type="ORF">JD276_03130</name>
</gene>
<evidence type="ECO:0000256" key="1">
    <source>
        <dbReference type="SAM" id="MobiDB-lite"/>
    </source>
</evidence>
<organism evidence="2 3">
    <name type="scientific">Leucobacter chromiisoli</name>
    <dbReference type="NCBI Taxonomy" id="2796471"/>
    <lineage>
        <taxon>Bacteria</taxon>
        <taxon>Bacillati</taxon>
        <taxon>Actinomycetota</taxon>
        <taxon>Actinomycetes</taxon>
        <taxon>Micrococcales</taxon>
        <taxon>Microbacteriaceae</taxon>
        <taxon>Leucobacter</taxon>
    </lineage>
</organism>
<comment type="caution">
    <text evidence="2">The sequence shown here is derived from an EMBL/GenBank/DDBJ whole genome shotgun (WGS) entry which is preliminary data.</text>
</comment>
<name>A0A934Q5I1_9MICO</name>
<evidence type="ECO:0000313" key="3">
    <source>
        <dbReference type="Proteomes" id="UP000608530"/>
    </source>
</evidence>
<proteinExistence type="predicted"/>
<feature type="compositionally biased region" description="Polar residues" evidence="1">
    <location>
        <begin position="51"/>
        <end position="61"/>
    </location>
</feature>
<accession>A0A934Q5I1</accession>
<dbReference type="EMBL" id="JAEHOH010000003">
    <property type="protein sequence ID" value="MBK0418028.1"/>
    <property type="molecule type" value="Genomic_DNA"/>
</dbReference>
<dbReference type="RefSeq" id="WP_200113833.1">
    <property type="nucleotide sequence ID" value="NZ_JAEHOH010000003.1"/>
</dbReference>
<dbReference type="AlphaFoldDB" id="A0A934Q5I1"/>
<dbReference type="Proteomes" id="UP000608530">
    <property type="component" value="Unassembled WGS sequence"/>
</dbReference>
<evidence type="ECO:0000313" key="2">
    <source>
        <dbReference type="EMBL" id="MBK0418028.1"/>
    </source>
</evidence>
<sequence>MHRTSGGGAAAPGRRGARLAAAATGVALALCLAACAPEPGDVAGAPDKGSETPNGESSWGETGSEDLAPKQTEIPQSFPRDAFPIPEGAVVDDTGERSADQWFVVLRAADPADADALWSEIVAAGGFSVGDEQETVEGGRIATLESATLSVQAITIPQSDDSMLLSFDLSRIG</sequence>
<protein>
    <submittedName>
        <fullName evidence="2">Uncharacterized protein</fullName>
    </submittedName>
</protein>
<feature type="region of interest" description="Disordered" evidence="1">
    <location>
        <begin position="39"/>
        <end position="92"/>
    </location>
</feature>